<keyword evidence="2" id="KW-1003">Cell membrane</keyword>
<feature type="transmembrane region" description="Helical" evidence="6">
    <location>
        <begin position="313"/>
        <end position="331"/>
    </location>
</feature>
<accession>A0ABQ0RK17</accession>
<feature type="transmembrane region" description="Helical" evidence="6">
    <location>
        <begin position="81"/>
        <end position="100"/>
    </location>
</feature>
<reference evidence="7 8" key="1">
    <citation type="submission" date="2019-06" db="EMBL/GenBank/DDBJ databases">
        <title>Whole genome shotgun sequence of Glutamicibacter nicotianae NBRC 14234.</title>
        <authorList>
            <person name="Hosoyama A."/>
            <person name="Uohara A."/>
            <person name="Ohji S."/>
            <person name="Ichikawa N."/>
        </authorList>
    </citation>
    <scope>NUCLEOTIDE SEQUENCE [LARGE SCALE GENOMIC DNA]</scope>
    <source>
        <strain evidence="7 8">NBRC 14234</strain>
    </source>
</reference>
<feature type="transmembrane region" description="Helical" evidence="6">
    <location>
        <begin position="106"/>
        <end position="127"/>
    </location>
</feature>
<evidence type="ECO:0000256" key="4">
    <source>
        <dbReference type="ARBA" id="ARBA00022989"/>
    </source>
</evidence>
<keyword evidence="4 6" id="KW-1133">Transmembrane helix</keyword>
<feature type="transmembrane region" description="Helical" evidence="6">
    <location>
        <begin position="169"/>
        <end position="188"/>
    </location>
</feature>
<evidence type="ECO:0008006" key="9">
    <source>
        <dbReference type="Google" id="ProtNLM"/>
    </source>
</evidence>
<feature type="transmembrane region" description="Helical" evidence="6">
    <location>
        <begin position="46"/>
        <end position="69"/>
    </location>
</feature>
<keyword evidence="8" id="KW-1185">Reference proteome</keyword>
<name>A0ABQ0RK17_GLUNI</name>
<protein>
    <recommendedName>
        <fullName evidence="9">MFS transporter</fullName>
    </recommendedName>
</protein>
<keyword evidence="5 6" id="KW-0472">Membrane</keyword>
<dbReference type="PANTHER" id="PTHR23513">
    <property type="entry name" value="INTEGRAL MEMBRANE EFFLUX PROTEIN-RELATED"/>
    <property type="match status" value="1"/>
</dbReference>
<proteinExistence type="predicted"/>
<evidence type="ECO:0000256" key="5">
    <source>
        <dbReference type="ARBA" id="ARBA00023136"/>
    </source>
</evidence>
<evidence type="ECO:0000256" key="3">
    <source>
        <dbReference type="ARBA" id="ARBA00022692"/>
    </source>
</evidence>
<keyword evidence="3 6" id="KW-0812">Transmembrane</keyword>
<feature type="transmembrane region" description="Helical" evidence="6">
    <location>
        <begin position="226"/>
        <end position="247"/>
    </location>
</feature>
<comment type="caution">
    <text evidence="7">The sequence shown here is derived from an EMBL/GenBank/DDBJ whole genome shotgun (WGS) entry which is preliminary data.</text>
</comment>
<feature type="transmembrane region" description="Helical" evidence="6">
    <location>
        <begin position="288"/>
        <end position="307"/>
    </location>
</feature>
<evidence type="ECO:0000256" key="1">
    <source>
        <dbReference type="ARBA" id="ARBA00004651"/>
    </source>
</evidence>
<sequence length="416" mass="42940">MRHVRRDGVQVRSSVRCVLFCVIALLSMLGEGMALFALTLESADQLGSWGVTALFLIGLVPPILAAPAIGRWVDGAALFRVWILNLCVHIGIFAVMAIFANILLSLALMSVASVCAVINGAVVFKIIPRIRGGFSLARASSFLVVATSLAGIIAPAIASIAFARAGIGAVLWCATAGFLGLAMAAVVLSRSLAARRHEVQTGSEPAPNARITGGGAALVRHPRLRILLLPVAAIVLFTAAEGVAGVFYLREITDSDTGYAVLLGAWSVGAVLGSLLGGNRRFGARSSLPILLGGGLVGTSILIEGLWANAVGLAMVFLAGGLGNGLHNTGVRTAIYEHVPESRHGAAWAQLRMLINIMVALGYLIGTPGLLVGPARTIIVVSGAVTLLAIILPAVLLGRTARGGVRRQRAVAESVG</sequence>
<dbReference type="SUPFAM" id="SSF103473">
    <property type="entry name" value="MFS general substrate transporter"/>
    <property type="match status" value="1"/>
</dbReference>
<feature type="transmembrane region" description="Helical" evidence="6">
    <location>
        <begin position="139"/>
        <end position="163"/>
    </location>
</feature>
<feature type="transmembrane region" description="Helical" evidence="6">
    <location>
        <begin position="351"/>
        <end position="372"/>
    </location>
</feature>
<feature type="transmembrane region" description="Helical" evidence="6">
    <location>
        <begin position="378"/>
        <end position="398"/>
    </location>
</feature>
<dbReference type="EMBL" id="BJNE01000004">
    <property type="protein sequence ID" value="GEC12119.1"/>
    <property type="molecule type" value="Genomic_DNA"/>
</dbReference>
<evidence type="ECO:0000256" key="6">
    <source>
        <dbReference type="SAM" id="Phobius"/>
    </source>
</evidence>
<evidence type="ECO:0000256" key="2">
    <source>
        <dbReference type="ARBA" id="ARBA00022475"/>
    </source>
</evidence>
<evidence type="ECO:0000313" key="7">
    <source>
        <dbReference type="EMBL" id="GEC12119.1"/>
    </source>
</evidence>
<organism evidence="7 8">
    <name type="scientific">Glutamicibacter nicotianae</name>
    <name type="common">Arthrobacter nicotianae</name>
    <dbReference type="NCBI Taxonomy" id="37929"/>
    <lineage>
        <taxon>Bacteria</taxon>
        <taxon>Bacillati</taxon>
        <taxon>Actinomycetota</taxon>
        <taxon>Actinomycetes</taxon>
        <taxon>Micrococcales</taxon>
        <taxon>Micrococcaceae</taxon>
        <taxon>Glutamicibacter</taxon>
    </lineage>
</organism>
<dbReference type="Gene3D" id="1.20.1250.20">
    <property type="entry name" value="MFS general substrate transporter like domains"/>
    <property type="match status" value="1"/>
</dbReference>
<feature type="transmembrane region" description="Helical" evidence="6">
    <location>
        <begin position="259"/>
        <end position="276"/>
    </location>
</feature>
<gene>
    <name evidence="7" type="ORF">ANI01nite_13220</name>
</gene>
<comment type="subcellular location">
    <subcellularLocation>
        <location evidence="1">Cell membrane</location>
        <topology evidence="1">Multi-pass membrane protein</topology>
    </subcellularLocation>
</comment>
<feature type="transmembrane region" description="Helical" evidence="6">
    <location>
        <begin position="20"/>
        <end position="40"/>
    </location>
</feature>
<dbReference type="InterPro" id="IPR036259">
    <property type="entry name" value="MFS_trans_sf"/>
</dbReference>
<evidence type="ECO:0000313" key="8">
    <source>
        <dbReference type="Proteomes" id="UP000316242"/>
    </source>
</evidence>
<dbReference type="PANTHER" id="PTHR23513:SF6">
    <property type="entry name" value="MAJOR FACILITATOR SUPERFAMILY ASSOCIATED DOMAIN-CONTAINING PROTEIN"/>
    <property type="match status" value="1"/>
</dbReference>
<dbReference type="Proteomes" id="UP000316242">
    <property type="component" value="Unassembled WGS sequence"/>
</dbReference>